<dbReference type="PROSITE" id="PS51892">
    <property type="entry name" value="SUBTILASE"/>
    <property type="match status" value="1"/>
</dbReference>
<dbReference type="GO" id="GO:0006508">
    <property type="term" value="P:proteolysis"/>
    <property type="evidence" value="ECO:0007669"/>
    <property type="project" value="UniProtKB-KW"/>
</dbReference>
<evidence type="ECO:0000256" key="2">
    <source>
        <dbReference type="ARBA" id="ARBA00011073"/>
    </source>
</evidence>
<feature type="domain" description="Subtilisin-like protease fibronectin type-III" evidence="6">
    <location>
        <begin position="83"/>
        <end position="181"/>
    </location>
</feature>
<evidence type="ECO:0000256" key="3">
    <source>
        <dbReference type="ARBA" id="ARBA00022729"/>
    </source>
</evidence>
<dbReference type="AlphaFoldDB" id="A0A314ZIC2"/>
<dbReference type="Gene3D" id="3.40.50.200">
    <property type="entry name" value="Peptidase S8/S53 domain"/>
    <property type="match status" value="1"/>
</dbReference>
<proteinExistence type="inferred from homology"/>
<evidence type="ECO:0000313" key="8">
    <source>
        <dbReference type="Proteomes" id="UP000250321"/>
    </source>
</evidence>
<dbReference type="Gene3D" id="2.60.40.2310">
    <property type="match status" value="1"/>
</dbReference>
<feature type="domain" description="Peptidase S8/S53" evidence="5">
    <location>
        <begin position="1"/>
        <end position="36"/>
    </location>
</feature>
<dbReference type="Pfam" id="PF00082">
    <property type="entry name" value="Peptidase_S8"/>
    <property type="match status" value="1"/>
</dbReference>
<sequence>MSCPHVAGVAAYIKTFHPDWSPAAIKSSIMTTAARYNPGLVFEASKEDYIKFLCSVLDEGSVRLISGDSSSCPAGSAKVSPKDLNYPSLAANVKPSTSFTINFHRTVKNVGLTNSTYKANILSSSEVDIKVVPDVLSFMSLNEEKTFDVTVVGRGIPEGSHVSASLVWTDGTHSVRSPILVAV</sequence>
<comment type="caution">
    <text evidence="4">Lacks conserved residue(s) required for the propagation of feature annotation.</text>
</comment>
<dbReference type="InterPro" id="IPR000209">
    <property type="entry name" value="Peptidase_S8/S53_dom"/>
</dbReference>
<reference evidence="7 8" key="1">
    <citation type="submission" date="2018-02" db="EMBL/GenBank/DDBJ databases">
        <title>Draft genome of wild Prunus yedoensis var. nudiflora.</title>
        <authorList>
            <person name="Baek S."/>
            <person name="Kim J.-H."/>
            <person name="Choi K."/>
            <person name="Kim G.-B."/>
            <person name="Cho A."/>
            <person name="Jang H."/>
            <person name="Shin C.-H."/>
            <person name="Yu H.-J."/>
            <person name="Mun J.-H."/>
        </authorList>
    </citation>
    <scope>NUCLEOTIDE SEQUENCE [LARGE SCALE GENOMIC DNA]</scope>
    <source>
        <strain evidence="8">cv. Jeju island</strain>
        <tissue evidence="7">Leaf</tissue>
    </source>
</reference>
<dbReference type="GO" id="GO:0004252">
    <property type="term" value="F:serine-type endopeptidase activity"/>
    <property type="evidence" value="ECO:0007669"/>
    <property type="project" value="InterPro"/>
</dbReference>
<keyword evidence="3" id="KW-0732">Signal</keyword>
<comment type="similarity">
    <text evidence="2 4">Belongs to the peptidase S8 family.</text>
</comment>
<dbReference type="SUPFAM" id="SSF52743">
    <property type="entry name" value="Subtilisin-like"/>
    <property type="match status" value="1"/>
</dbReference>
<name>A0A314ZIC2_PRUYE</name>
<dbReference type="InterPro" id="IPR041469">
    <property type="entry name" value="Subtilisin-like_FN3"/>
</dbReference>
<dbReference type="PANTHER" id="PTHR10795">
    <property type="entry name" value="PROPROTEIN CONVERTASE SUBTILISIN/KEXIN"/>
    <property type="match status" value="1"/>
</dbReference>
<protein>
    <submittedName>
        <fullName evidence="7">Subtilisin-like protease SBT4.5</fullName>
    </submittedName>
</protein>
<comment type="subcellular location">
    <subcellularLocation>
        <location evidence="1">Secreted</location>
    </subcellularLocation>
</comment>
<dbReference type="EMBL" id="PJQY01000060">
    <property type="protein sequence ID" value="PQQ19645.1"/>
    <property type="molecule type" value="Genomic_DNA"/>
</dbReference>
<dbReference type="STRING" id="2094558.A0A314ZIC2"/>
<keyword evidence="8" id="KW-1185">Reference proteome</keyword>
<dbReference type="OrthoDB" id="4803627at2759"/>
<gene>
    <name evidence="7" type="ORF">Pyn_22576</name>
</gene>
<evidence type="ECO:0000256" key="1">
    <source>
        <dbReference type="ARBA" id="ARBA00004613"/>
    </source>
</evidence>
<dbReference type="Proteomes" id="UP000250321">
    <property type="component" value="Unassembled WGS sequence"/>
</dbReference>
<dbReference type="Pfam" id="PF17766">
    <property type="entry name" value="fn3_6"/>
    <property type="match status" value="1"/>
</dbReference>
<organism evidence="7 8">
    <name type="scientific">Prunus yedoensis var. nudiflora</name>
    <dbReference type="NCBI Taxonomy" id="2094558"/>
    <lineage>
        <taxon>Eukaryota</taxon>
        <taxon>Viridiplantae</taxon>
        <taxon>Streptophyta</taxon>
        <taxon>Embryophyta</taxon>
        <taxon>Tracheophyta</taxon>
        <taxon>Spermatophyta</taxon>
        <taxon>Magnoliopsida</taxon>
        <taxon>eudicotyledons</taxon>
        <taxon>Gunneridae</taxon>
        <taxon>Pentapetalae</taxon>
        <taxon>rosids</taxon>
        <taxon>fabids</taxon>
        <taxon>Rosales</taxon>
        <taxon>Rosaceae</taxon>
        <taxon>Amygdaloideae</taxon>
        <taxon>Amygdaleae</taxon>
        <taxon>Prunus</taxon>
    </lineage>
</organism>
<dbReference type="GO" id="GO:0005576">
    <property type="term" value="C:extracellular region"/>
    <property type="evidence" value="ECO:0007669"/>
    <property type="project" value="UniProtKB-SubCell"/>
</dbReference>
<accession>A0A314ZIC2</accession>
<evidence type="ECO:0000259" key="6">
    <source>
        <dbReference type="Pfam" id="PF17766"/>
    </source>
</evidence>
<evidence type="ECO:0000256" key="4">
    <source>
        <dbReference type="PROSITE-ProRule" id="PRU01240"/>
    </source>
</evidence>
<comment type="caution">
    <text evidence="7">The sequence shown here is derived from an EMBL/GenBank/DDBJ whole genome shotgun (WGS) entry which is preliminary data.</text>
</comment>
<evidence type="ECO:0000259" key="5">
    <source>
        <dbReference type="Pfam" id="PF00082"/>
    </source>
</evidence>
<dbReference type="InterPro" id="IPR045051">
    <property type="entry name" value="SBT"/>
</dbReference>
<keyword evidence="7" id="KW-0645">Protease</keyword>
<evidence type="ECO:0000313" key="7">
    <source>
        <dbReference type="EMBL" id="PQQ19645.1"/>
    </source>
</evidence>
<dbReference type="InterPro" id="IPR036852">
    <property type="entry name" value="Peptidase_S8/S53_dom_sf"/>
</dbReference>
<keyword evidence="7" id="KW-0378">Hydrolase</keyword>